<dbReference type="AlphaFoldDB" id="A0A7X3LGY6"/>
<keyword evidence="1" id="KW-0812">Transmembrane</keyword>
<feature type="domain" description="VanZ-like" evidence="2">
    <location>
        <begin position="16"/>
        <end position="133"/>
    </location>
</feature>
<comment type="caution">
    <text evidence="3">The sequence shown here is derived from an EMBL/GenBank/DDBJ whole genome shotgun (WGS) entry which is preliminary data.</text>
</comment>
<keyword evidence="4" id="KW-1185">Reference proteome</keyword>
<dbReference type="EMBL" id="WUBI01000001">
    <property type="protein sequence ID" value="MWV42649.1"/>
    <property type="molecule type" value="Genomic_DNA"/>
</dbReference>
<dbReference type="SUPFAM" id="SSF49785">
    <property type="entry name" value="Galactose-binding domain-like"/>
    <property type="match status" value="1"/>
</dbReference>
<feature type="transmembrane region" description="Helical" evidence="1">
    <location>
        <begin position="118"/>
        <end position="136"/>
    </location>
</feature>
<dbReference type="RefSeq" id="WP_160496231.1">
    <property type="nucleotide sequence ID" value="NZ_WUBI01000001.1"/>
</dbReference>
<evidence type="ECO:0000313" key="3">
    <source>
        <dbReference type="EMBL" id="MWV42649.1"/>
    </source>
</evidence>
<dbReference type="Pfam" id="PF04892">
    <property type="entry name" value="VanZ"/>
    <property type="match status" value="1"/>
</dbReference>
<feature type="transmembrane region" description="Helical" evidence="1">
    <location>
        <begin position="90"/>
        <end position="112"/>
    </location>
</feature>
<evidence type="ECO:0000259" key="2">
    <source>
        <dbReference type="Pfam" id="PF04892"/>
    </source>
</evidence>
<sequence>MYQGKFRKIIITVLGLYTLLTLYFIFIGFQRGSLSQDPSLRFNVIPGGIPLHLPIGRDYRIWVFEWSNFLAFIPFGILIPLLFRCTFFRFIGFFILSITILETLQMISRLGAFDIDDIIINTIGAAVGYASQRLVVHHRFSMKAMCRIILTAVVISAGTIIVVGGINQYVEHGEGKTVALNDLALAKGTVLWDESLTGFTADQTKVEPRINLYSRKNVKNNAFSYQLKGQYARMSGYAAIPDDVNNASTGRTQITFTADGTEIYELVLGEHHPDSFHIPLHGVDKLTISFYTDNPNPDVNVVMWDTTLTEANTGQRIIKGIKSLF</sequence>
<dbReference type="InterPro" id="IPR008979">
    <property type="entry name" value="Galactose-bd-like_sf"/>
</dbReference>
<gene>
    <name evidence="3" type="ORF">GRF59_03330</name>
</gene>
<dbReference type="Proteomes" id="UP000460318">
    <property type="component" value="Unassembled WGS sequence"/>
</dbReference>
<dbReference type="InterPro" id="IPR006976">
    <property type="entry name" value="VanZ-like"/>
</dbReference>
<reference evidence="3 4" key="1">
    <citation type="submission" date="2019-12" db="EMBL/GenBank/DDBJ databases">
        <title>Paenibacillus sp. nov., an endophytic bacterium isolated from the stem of Dendrobium.</title>
        <authorList>
            <person name="Zhao R."/>
        </authorList>
    </citation>
    <scope>NUCLEOTIDE SEQUENCE [LARGE SCALE GENOMIC DNA]</scope>
    <source>
        <strain evidence="3 4">HJL G12</strain>
    </source>
</reference>
<keyword evidence="1" id="KW-1133">Transmembrane helix</keyword>
<evidence type="ECO:0000313" key="4">
    <source>
        <dbReference type="Proteomes" id="UP000460318"/>
    </source>
</evidence>
<feature type="transmembrane region" description="Helical" evidence="1">
    <location>
        <begin position="148"/>
        <end position="170"/>
    </location>
</feature>
<protein>
    <recommendedName>
        <fullName evidence="2">VanZ-like domain-containing protein</fullName>
    </recommendedName>
</protein>
<accession>A0A7X3LGY6</accession>
<feature type="transmembrane region" description="Helical" evidence="1">
    <location>
        <begin position="9"/>
        <end position="29"/>
    </location>
</feature>
<feature type="transmembrane region" description="Helical" evidence="1">
    <location>
        <begin position="61"/>
        <end position="83"/>
    </location>
</feature>
<proteinExistence type="predicted"/>
<dbReference type="InterPro" id="IPR038637">
    <property type="entry name" value="NPCBM_sf"/>
</dbReference>
<organism evidence="3 4">
    <name type="scientific">Paenibacillus dendrobii</name>
    <dbReference type="NCBI Taxonomy" id="2691084"/>
    <lineage>
        <taxon>Bacteria</taxon>
        <taxon>Bacillati</taxon>
        <taxon>Bacillota</taxon>
        <taxon>Bacilli</taxon>
        <taxon>Bacillales</taxon>
        <taxon>Paenibacillaceae</taxon>
        <taxon>Paenibacillus</taxon>
    </lineage>
</organism>
<name>A0A7X3LGY6_9BACL</name>
<keyword evidence="1" id="KW-0472">Membrane</keyword>
<evidence type="ECO:0000256" key="1">
    <source>
        <dbReference type="SAM" id="Phobius"/>
    </source>
</evidence>
<dbReference type="Gene3D" id="2.60.120.1060">
    <property type="entry name" value="NPCBM/NEW2 domain"/>
    <property type="match status" value="1"/>
</dbReference>